<evidence type="ECO:0000256" key="2">
    <source>
        <dbReference type="ARBA" id="ARBA00009539"/>
    </source>
</evidence>
<dbReference type="PRINTS" id="PR00070">
    <property type="entry name" value="DHFR"/>
</dbReference>
<dbReference type="PIRSF" id="PIRSF000194">
    <property type="entry name" value="DHFR"/>
    <property type="match status" value="1"/>
</dbReference>
<dbReference type="UniPathway" id="UPA00077">
    <property type="reaction ID" value="UER00158"/>
</dbReference>
<comment type="function">
    <text evidence="7 8">Key enzyme in folate metabolism. Catalyzes an essential reaction for de novo glycine and purine synthesis, and for DNA precursor synthesis.</text>
</comment>
<dbReference type="InterPro" id="IPR024072">
    <property type="entry name" value="DHFR-like_dom_sf"/>
</dbReference>
<dbReference type="FunFam" id="3.40.430.10:FF:000001">
    <property type="entry name" value="Dihydrofolate reductase"/>
    <property type="match status" value="1"/>
</dbReference>
<dbReference type="Gene3D" id="3.40.430.10">
    <property type="entry name" value="Dihydrofolate Reductase, subunit A"/>
    <property type="match status" value="1"/>
</dbReference>
<evidence type="ECO:0000259" key="10">
    <source>
        <dbReference type="PROSITE" id="PS51330"/>
    </source>
</evidence>
<comment type="similarity">
    <text evidence="2 8 9">Belongs to the dihydrofolate reductase family.</text>
</comment>
<dbReference type="GO" id="GO:0006730">
    <property type="term" value="P:one-carbon metabolic process"/>
    <property type="evidence" value="ECO:0007669"/>
    <property type="project" value="UniProtKB-KW"/>
</dbReference>
<evidence type="ECO:0000256" key="4">
    <source>
        <dbReference type="ARBA" id="ARBA00022563"/>
    </source>
</evidence>
<dbReference type="EMBL" id="JACJVP010000001">
    <property type="protein sequence ID" value="MBB6669203.1"/>
    <property type="molecule type" value="Genomic_DNA"/>
</dbReference>
<dbReference type="AlphaFoldDB" id="A0A7X0VDH5"/>
<keyword evidence="4 8" id="KW-0554">One-carbon metabolism</keyword>
<accession>A0A7X0VDH5</accession>
<dbReference type="GO" id="GO:0046655">
    <property type="term" value="P:folic acid metabolic process"/>
    <property type="evidence" value="ECO:0007669"/>
    <property type="project" value="TreeGrafter"/>
</dbReference>
<dbReference type="GO" id="GO:0046452">
    <property type="term" value="P:dihydrofolate metabolic process"/>
    <property type="evidence" value="ECO:0007669"/>
    <property type="project" value="TreeGrafter"/>
</dbReference>
<keyword evidence="12" id="KW-1185">Reference proteome</keyword>
<dbReference type="InterPro" id="IPR017925">
    <property type="entry name" value="DHFR_CS"/>
</dbReference>
<dbReference type="PANTHER" id="PTHR48069:SF3">
    <property type="entry name" value="DIHYDROFOLATE REDUCTASE"/>
    <property type="match status" value="1"/>
</dbReference>
<evidence type="ECO:0000256" key="3">
    <source>
        <dbReference type="ARBA" id="ARBA00012856"/>
    </source>
</evidence>
<comment type="caution">
    <text evidence="11">The sequence shown here is derived from an EMBL/GenBank/DDBJ whole genome shotgun (WGS) entry which is preliminary data.</text>
</comment>
<dbReference type="GO" id="GO:0005829">
    <property type="term" value="C:cytosol"/>
    <property type="evidence" value="ECO:0007669"/>
    <property type="project" value="TreeGrafter"/>
</dbReference>
<dbReference type="PROSITE" id="PS51330">
    <property type="entry name" value="DHFR_2"/>
    <property type="match status" value="1"/>
</dbReference>
<dbReference type="PROSITE" id="PS00075">
    <property type="entry name" value="DHFR_1"/>
    <property type="match status" value="1"/>
</dbReference>
<comment type="catalytic activity">
    <reaction evidence="8">
        <text>(6S)-5,6,7,8-tetrahydrofolate + NADP(+) = 7,8-dihydrofolate + NADPH + H(+)</text>
        <dbReference type="Rhea" id="RHEA:15009"/>
        <dbReference type="ChEBI" id="CHEBI:15378"/>
        <dbReference type="ChEBI" id="CHEBI:57451"/>
        <dbReference type="ChEBI" id="CHEBI:57453"/>
        <dbReference type="ChEBI" id="CHEBI:57783"/>
        <dbReference type="ChEBI" id="CHEBI:58349"/>
        <dbReference type="EC" id="1.5.1.3"/>
    </reaction>
</comment>
<dbReference type="GO" id="GO:0004146">
    <property type="term" value="F:dihydrofolate reductase activity"/>
    <property type="evidence" value="ECO:0007669"/>
    <property type="project" value="UniProtKB-EC"/>
</dbReference>
<dbReference type="RefSeq" id="WP_185140640.1">
    <property type="nucleotide sequence ID" value="NZ_JACJVP010000001.1"/>
</dbReference>
<dbReference type="InterPro" id="IPR012259">
    <property type="entry name" value="DHFR"/>
</dbReference>
<dbReference type="GO" id="GO:0046654">
    <property type="term" value="P:tetrahydrofolate biosynthetic process"/>
    <property type="evidence" value="ECO:0007669"/>
    <property type="project" value="UniProtKB-UniPathway"/>
</dbReference>
<dbReference type="GO" id="GO:0070401">
    <property type="term" value="F:NADP+ binding"/>
    <property type="evidence" value="ECO:0007669"/>
    <property type="project" value="UniProtKB-ARBA"/>
</dbReference>
<keyword evidence="5 8" id="KW-0521">NADP</keyword>
<evidence type="ECO:0000256" key="5">
    <source>
        <dbReference type="ARBA" id="ARBA00022857"/>
    </source>
</evidence>
<proteinExistence type="inferred from homology"/>
<dbReference type="Proteomes" id="UP000547209">
    <property type="component" value="Unassembled WGS sequence"/>
</dbReference>
<gene>
    <name evidence="11" type="ORF">H7C19_00720</name>
</gene>
<evidence type="ECO:0000313" key="11">
    <source>
        <dbReference type="EMBL" id="MBB6669203.1"/>
    </source>
</evidence>
<name>A0A7X0VDH5_9BACL</name>
<evidence type="ECO:0000256" key="6">
    <source>
        <dbReference type="ARBA" id="ARBA00023002"/>
    </source>
</evidence>
<dbReference type="SUPFAM" id="SSF53597">
    <property type="entry name" value="Dihydrofolate reductase-like"/>
    <property type="match status" value="1"/>
</dbReference>
<evidence type="ECO:0000256" key="8">
    <source>
        <dbReference type="PIRNR" id="PIRNR000194"/>
    </source>
</evidence>
<dbReference type="EC" id="1.5.1.3" evidence="3 8"/>
<reference evidence="11 12" key="1">
    <citation type="submission" date="2020-08" db="EMBL/GenBank/DDBJ databases">
        <title>Cohnella phylogeny.</title>
        <authorList>
            <person name="Dunlap C."/>
        </authorList>
    </citation>
    <scope>NUCLEOTIDE SEQUENCE [LARGE SCALE GENOMIC DNA]</scope>
    <source>
        <strain evidence="11 12">DSM 28246</strain>
    </source>
</reference>
<dbReference type="InterPro" id="IPR001796">
    <property type="entry name" value="DHFR_dom"/>
</dbReference>
<keyword evidence="6 8" id="KW-0560">Oxidoreductase</keyword>
<dbReference type="PANTHER" id="PTHR48069">
    <property type="entry name" value="DIHYDROFOLATE REDUCTASE"/>
    <property type="match status" value="1"/>
</dbReference>
<evidence type="ECO:0000313" key="12">
    <source>
        <dbReference type="Proteomes" id="UP000547209"/>
    </source>
</evidence>
<feature type="domain" description="DHFR" evidence="10">
    <location>
        <begin position="2"/>
        <end position="159"/>
    </location>
</feature>
<sequence length="167" mass="18279">MSITMIAAVAKNGVIGADNDLPWRLKADMAFFKAQTMGKPVLMGSNTFRSLRKPLAGRTNVVLSRTMAEAPEGCVLVRSVEDALRLYGGDRLMVIGGAEVYGQLLPHADRLLLTELDEAVAGDAKFPEFDRAEWRLESRVPHRPDADNPISFAFCTYVRGPAESAKN</sequence>
<dbReference type="CDD" id="cd00209">
    <property type="entry name" value="DHFR"/>
    <property type="match status" value="1"/>
</dbReference>
<protein>
    <recommendedName>
        <fullName evidence="3 8">Dihydrofolate reductase</fullName>
        <ecNumber evidence="3 8">1.5.1.3</ecNumber>
    </recommendedName>
</protein>
<comment type="pathway">
    <text evidence="1 8">Cofactor biosynthesis; tetrahydrofolate biosynthesis; 5,6,7,8-tetrahydrofolate from 7,8-dihydrofolate: step 1/1.</text>
</comment>
<evidence type="ECO:0000256" key="7">
    <source>
        <dbReference type="ARBA" id="ARBA00025067"/>
    </source>
</evidence>
<evidence type="ECO:0000256" key="1">
    <source>
        <dbReference type="ARBA" id="ARBA00004903"/>
    </source>
</evidence>
<dbReference type="Pfam" id="PF00186">
    <property type="entry name" value="DHFR_1"/>
    <property type="match status" value="1"/>
</dbReference>
<evidence type="ECO:0000256" key="9">
    <source>
        <dbReference type="RuleBase" id="RU004474"/>
    </source>
</evidence>
<organism evidence="11 12">
    <name type="scientific">Cohnella nanjingensis</name>
    <dbReference type="NCBI Taxonomy" id="1387779"/>
    <lineage>
        <taxon>Bacteria</taxon>
        <taxon>Bacillati</taxon>
        <taxon>Bacillota</taxon>
        <taxon>Bacilli</taxon>
        <taxon>Bacillales</taxon>
        <taxon>Paenibacillaceae</taxon>
        <taxon>Cohnella</taxon>
    </lineage>
</organism>